<dbReference type="PANTHER" id="PTHR11575:SF6">
    <property type="entry name" value="2',3'-CYCLIC-NUCLEOTIDE 2'-PHOSPHODIESTERASE_3'-NUCLEOTIDASE"/>
    <property type="match status" value="1"/>
</dbReference>
<gene>
    <name evidence="6" type="ORF">C6Y53_08525</name>
</gene>
<evidence type="ECO:0000259" key="4">
    <source>
        <dbReference type="Pfam" id="PF00149"/>
    </source>
</evidence>
<dbReference type="AlphaFoldDB" id="A0A2S0MPR7"/>
<evidence type="ECO:0000259" key="5">
    <source>
        <dbReference type="Pfam" id="PF02872"/>
    </source>
</evidence>
<name>A0A2S0MPR7_9RHOB</name>
<dbReference type="GO" id="GO:0030288">
    <property type="term" value="C:outer membrane-bounded periplasmic space"/>
    <property type="evidence" value="ECO:0007669"/>
    <property type="project" value="TreeGrafter"/>
</dbReference>
<dbReference type="GO" id="GO:0000166">
    <property type="term" value="F:nucleotide binding"/>
    <property type="evidence" value="ECO:0007669"/>
    <property type="project" value="UniProtKB-KW"/>
</dbReference>
<dbReference type="InterPro" id="IPR004843">
    <property type="entry name" value="Calcineurin-like_PHP"/>
</dbReference>
<comment type="similarity">
    <text evidence="2">Belongs to the 5'-nucleotidase family.</text>
</comment>
<evidence type="ECO:0000256" key="2">
    <source>
        <dbReference type="RuleBase" id="RU362119"/>
    </source>
</evidence>
<dbReference type="Gene3D" id="3.60.21.10">
    <property type="match status" value="1"/>
</dbReference>
<dbReference type="InterPro" id="IPR029052">
    <property type="entry name" value="Metallo-depent_PP-like"/>
</dbReference>
<dbReference type="PRINTS" id="PR01607">
    <property type="entry name" value="APYRASEFAMLY"/>
</dbReference>
<dbReference type="SUPFAM" id="SSF55816">
    <property type="entry name" value="5'-nucleotidase (syn. UDP-sugar hydrolase), C-terminal domain"/>
    <property type="match status" value="1"/>
</dbReference>
<dbReference type="PANTHER" id="PTHR11575">
    <property type="entry name" value="5'-NUCLEOTIDASE-RELATED"/>
    <property type="match status" value="1"/>
</dbReference>
<evidence type="ECO:0000256" key="3">
    <source>
        <dbReference type="SAM" id="MobiDB-lite"/>
    </source>
</evidence>
<evidence type="ECO:0000313" key="6">
    <source>
        <dbReference type="EMBL" id="AVO37741.1"/>
    </source>
</evidence>
<accession>A0A2S0MPR7</accession>
<dbReference type="GO" id="GO:0009166">
    <property type="term" value="P:nucleotide catabolic process"/>
    <property type="evidence" value="ECO:0007669"/>
    <property type="project" value="InterPro"/>
</dbReference>
<sequence>MPAASSLRPFAATGGDQGQAPVPEPGPLNPCASTEYSFHGKQKIDAGIHDDPVAHRCVAPPQMSAGTNLRLLATTDLHMHLTGHDYLADQADPARGLTRIATRIAEARAEAARAGAPVLLLDNGDALQGTPLDEIDEPGRPHPLMRALGYLRYDAAGLGNHDFYRGLAVLDRILADAPCPVLCSNLRLNDDAPGGSIRSCAVLDRDLPLNGRPTPLRIGLLSFLPPQTLQWEAHQLEGRVEIDGIAASARAWLPRMRDEGCDLVIALAHTGLAGAGGRPDGENAALALAELGGFDAIIAGHTHQRLPGPDHDGLPGVDAETGQVHGTPMVMPGFNGSDLGVIDLSLHRAGNRWQVAGSRCALRPAAGRPEDPGLLTLLGADHGATRARLRQHVGHSDTDLHSYFTFLAPDPALALVAAAQAAALRPCLEGTPLAGLPLVSVASPGRCGGRSGPGNYTDIPAGSLTRRHLNQLQIYPNQLCAVELNGAQLVDWLEMSASHFNRIEPGSTGSRLRNPSLNGTGFDVLHGLTCVIDLSAPARFAPDGSPRDHGHGRVTGIACNGRPVRPDDRFVVALNSFRANGGGNVRALCDSPRIRLPHLGIREALASYVSRDLPRDPIENGPPPWRFAPMPGTSVLARTGPGATAHMGDLDGRGVEITGQDTDGFLLLSVPL</sequence>
<dbReference type="Gene3D" id="3.90.780.10">
    <property type="entry name" value="5'-Nucleotidase, C-terminal domain"/>
    <property type="match status" value="1"/>
</dbReference>
<reference evidence="7" key="1">
    <citation type="submission" date="2018-03" db="EMBL/GenBank/DDBJ databases">
        <title>Genomic analysis of the strain SH-1 isolated from shrimp intestine.</title>
        <authorList>
            <person name="Kim Y.-S."/>
            <person name="Kim S.-E."/>
            <person name="Kim K.-H."/>
        </authorList>
    </citation>
    <scope>NUCLEOTIDE SEQUENCE [LARGE SCALE GENOMIC DNA]</scope>
    <source>
        <strain evidence="7">SH-1</strain>
    </source>
</reference>
<dbReference type="Pfam" id="PF00149">
    <property type="entry name" value="Metallophos"/>
    <property type="match status" value="1"/>
</dbReference>
<keyword evidence="1" id="KW-0732">Signal</keyword>
<dbReference type="Proteomes" id="UP000237655">
    <property type="component" value="Chromosome"/>
</dbReference>
<feature type="region of interest" description="Disordered" evidence="3">
    <location>
        <begin position="1"/>
        <end position="34"/>
    </location>
</feature>
<dbReference type="GO" id="GO:0016787">
    <property type="term" value="F:hydrolase activity"/>
    <property type="evidence" value="ECO:0007669"/>
    <property type="project" value="UniProtKB-KW"/>
</dbReference>
<dbReference type="Pfam" id="PF02872">
    <property type="entry name" value="5_nucleotid_C"/>
    <property type="match status" value="1"/>
</dbReference>
<dbReference type="SUPFAM" id="SSF56300">
    <property type="entry name" value="Metallo-dependent phosphatases"/>
    <property type="match status" value="1"/>
</dbReference>
<dbReference type="InterPro" id="IPR036907">
    <property type="entry name" value="5'-Nucleotdase_C_sf"/>
</dbReference>
<dbReference type="KEGG" id="thas:C6Y53_08525"/>
<keyword evidence="2" id="KW-0378">Hydrolase</keyword>
<dbReference type="InterPro" id="IPR008334">
    <property type="entry name" value="5'-Nucleotdase_C"/>
</dbReference>
<keyword evidence="7" id="KW-1185">Reference proteome</keyword>
<evidence type="ECO:0000313" key="7">
    <source>
        <dbReference type="Proteomes" id="UP000237655"/>
    </source>
</evidence>
<keyword evidence="2" id="KW-0547">Nucleotide-binding</keyword>
<feature type="domain" description="5'-Nucleotidase C-terminal" evidence="5">
    <location>
        <begin position="454"/>
        <end position="588"/>
    </location>
</feature>
<proteinExistence type="inferred from homology"/>
<feature type="domain" description="Calcineurin-like phosphoesterase" evidence="4">
    <location>
        <begin position="69"/>
        <end position="304"/>
    </location>
</feature>
<dbReference type="InterPro" id="IPR006179">
    <property type="entry name" value="5_nucleotidase/apyrase"/>
</dbReference>
<organism evidence="6 7">
    <name type="scientific">Pukyongiella litopenaei</name>
    <dbReference type="NCBI Taxonomy" id="2605946"/>
    <lineage>
        <taxon>Bacteria</taxon>
        <taxon>Pseudomonadati</taxon>
        <taxon>Pseudomonadota</taxon>
        <taxon>Alphaproteobacteria</taxon>
        <taxon>Rhodobacterales</taxon>
        <taxon>Paracoccaceae</taxon>
        <taxon>Pukyongiella</taxon>
    </lineage>
</organism>
<dbReference type="EMBL" id="CP027665">
    <property type="protein sequence ID" value="AVO37741.1"/>
    <property type="molecule type" value="Genomic_DNA"/>
</dbReference>
<protein>
    <recommendedName>
        <fullName evidence="8">2',3'-cyclic-nucleotide 2'-phosphodiesterase / 3'-nucleotidase</fullName>
    </recommendedName>
</protein>
<evidence type="ECO:0000256" key="1">
    <source>
        <dbReference type="ARBA" id="ARBA00022729"/>
    </source>
</evidence>
<evidence type="ECO:0008006" key="8">
    <source>
        <dbReference type="Google" id="ProtNLM"/>
    </source>
</evidence>